<name>W2VYA8_PHYNI</name>
<evidence type="ECO:0000256" key="1">
    <source>
        <dbReference type="SAM" id="MobiDB-lite"/>
    </source>
</evidence>
<dbReference type="PANTHER" id="PTHR31569">
    <property type="entry name" value="SWIM-TYPE DOMAIN-CONTAINING PROTEIN"/>
    <property type="match status" value="1"/>
</dbReference>
<proteinExistence type="predicted"/>
<sequence length="323" mass="36860">MSDSDDISVTNGHDKRKPLVRNASDSSDSGLGSDSSDSEAGAVSETAPSFQRWHDTWDDFFKNLRQYEAETSQLYRIRTCTRVSTRNDKIRKKKKWREGELVPECFGDYYKKLLCTHGWGTKPRGDGTRTGHIGRSTGCGVNLSATVSRCPTTNSWRICVTTHNRTHNHRLRKEVYANYPSTRRVTDPGVLDFVDELVKAGAKPKRILKYLQETTGKRVILRDVHNLVQRLKAKRRGQATVEERLEAVLRKFCSYRGNNATVFVDETKTTQTITIQSRQMKRFFEAFPEVVMLDSTHGTNASKYKLFSFMIDDTFGHVSTTED</sequence>
<evidence type="ECO:0000313" key="4">
    <source>
        <dbReference type="Proteomes" id="UP000018958"/>
    </source>
</evidence>
<feature type="compositionally biased region" description="Low complexity" evidence="1">
    <location>
        <begin position="24"/>
        <end position="35"/>
    </location>
</feature>
<organism evidence="3 4">
    <name type="scientific">Phytophthora nicotianae CJ01A1</name>
    <dbReference type="NCBI Taxonomy" id="1317063"/>
    <lineage>
        <taxon>Eukaryota</taxon>
        <taxon>Sar</taxon>
        <taxon>Stramenopiles</taxon>
        <taxon>Oomycota</taxon>
        <taxon>Peronosporomycetes</taxon>
        <taxon>Peronosporales</taxon>
        <taxon>Peronosporaceae</taxon>
        <taxon>Phytophthora</taxon>
    </lineage>
</organism>
<protein>
    <recommendedName>
        <fullName evidence="2">ZSWIM1/3 RNaseH-like domain-containing protein</fullName>
    </recommendedName>
</protein>
<feature type="region of interest" description="Disordered" evidence="1">
    <location>
        <begin position="1"/>
        <end position="47"/>
    </location>
</feature>
<evidence type="ECO:0000259" key="2">
    <source>
        <dbReference type="Pfam" id="PF21056"/>
    </source>
</evidence>
<dbReference type="AlphaFoldDB" id="W2VYA8"/>
<accession>W2VYA8</accession>
<evidence type="ECO:0000313" key="3">
    <source>
        <dbReference type="EMBL" id="ETP03272.1"/>
    </source>
</evidence>
<feature type="domain" description="ZSWIM1/3 RNaseH-like" evidence="2">
    <location>
        <begin position="251"/>
        <end position="318"/>
    </location>
</feature>
<dbReference type="OrthoDB" id="128069at2759"/>
<dbReference type="InterPro" id="IPR052579">
    <property type="entry name" value="Zinc_finger_SWIM"/>
</dbReference>
<gene>
    <name evidence="3" type="ORF">F441_19752</name>
</gene>
<dbReference type="PANTHER" id="PTHR31569:SF4">
    <property type="entry name" value="SWIM-TYPE DOMAIN-CONTAINING PROTEIN"/>
    <property type="match status" value="1"/>
</dbReference>
<dbReference type="InterPro" id="IPR048324">
    <property type="entry name" value="ZSWIM1-3_RNaseH-like"/>
</dbReference>
<dbReference type="EMBL" id="ANIX01003913">
    <property type="protein sequence ID" value="ETP03272.1"/>
    <property type="molecule type" value="Genomic_DNA"/>
</dbReference>
<reference evidence="3 4" key="1">
    <citation type="submission" date="2013-11" db="EMBL/GenBank/DDBJ databases">
        <title>The Genome Sequence of Phytophthora parasitica CJ01A1.</title>
        <authorList>
            <consortium name="The Broad Institute Genomics Platform"/>
            <person name="Russ C."/>
            <person name="Tyler B."/>
            <person name="Panabieres F."/>
            <person name="Shan W."/>
            <person name="Tripathy S."/>
            <person name="Grunwald N."/>
            <person name="Machado M."/>
            <person name="Johnson C.S."/>
            <person name="Walker B."/>
            <person name="Young S.K."/>
            <person name="Zeng Q."/>
            <person name="Gargeya S."/>
            <person name="Fitzgerald M."/>
            <person name="Haas B."/>
            <person name="Abouelleil A."/>
            <person name="Allen A.W."/>
            <person name="Alvarado L."/>
            <person name="Arachchi H.M."/>
            <person name="Berlin A.M."/>
            <person name="Chapman S.B."/>
            <person name="Gainer-Dewar J."/>
            <person name="Goldberg J."/>
            <person name="Griggs A."/>
            <person name="Gujja S."/>
            <person name="Hansen M."/>
            <person name="Howarth C."/>
            <person name="Imamovic A."/>
            <person name="Ireland A."/>
            <person name="Larimer J."/>
            <person name="McCowan C."/>
            <person name="Murphy C."/>
            <person name="Pearson M."/>
            <person name="Poon T.W."/>
            <person name="Priest M."/>
            <person name="Roberts A."/>
            <person name="Saif S."/>
            <person name="Shea T."/>
            <person name="Sisk P."/>
            <person name="Sykes S."/>
            <person name="Wortman J."/>
            <person name="Nusbaum C."/>
            <person name="Birren B."/>
        </authorList>
    </citation>
    <scope>NUCLEOTIDE SEQUENCE [LARGE SCALE GENOMIC DNA]</scope>
    <source>
        <strain evidence="3 4">CJ01A1</strain>
    </source>
</reference>
<dbReference type="Proteomes" id="UP000018958">
    <property type="component" value="Unassembled WGS sequence"/>
</dbReference>
<dbReference type="Pfam" id="PF21056">
    <property type="entry name" value="ZSWIM1-3_RNaseH-like"/>
    <property type="match status" value="1"/>
</dbReference>
<comment type="caution">
    <text evidence="3">The sequence shown here is derived from an EMBL/GenBank/DDBJ whole genome shotgun (WGS) entry which is preliminary data.</text>
</comment>